<protein>
    <submittedName>
        <fullName evidence="1">DUF4249 domain-containing protein</fullName>
    </submittedName>
</protein>
<dbReference type="RefSeq" id="WP_231004298.1">
    <property type="nucleotide sequence ID" value="NZ_JAJNEC010000005.1"/>
</dbReference>
<proteinExistence type="predicted"/>
<dbReference type="Pfam" id="PF14054">
    <property type="entry name" value="DUF4249"/>
    <property type="match status" value="1"/>
</dbReference>
<reference evidence="1 2" key="1">
    <citation type="submission" date="2021-11" db="EMBL/GenBank/DDBJ databases">
        <title>Genomic of Niabella pedocola.</title>
        <authorList>
            <person name="Wu T."/>
        </authorList>
    </citation>
    <scope>NUCLEOTIDE SEQUENCE [LARGE SCALE GENOMIC DNA]</scope>
    <source>
        <strain evidence="1 2">JCM 31011</strain>
    </source>
</reference>
<gene>
    <name evidence="1" type="ORF">LQ567_09665</name>
</gene>
<evidence type="ECO:0000313" key="1">
    <source>
        <dbReference type="EMBL" id="MCD2423028.1"/>
    </source>
</evidence>
<keyword evidence="2" id="KW-1185">Reference proteome</keyword>
<evidence type="ECO:0000313" key="2">
    <source>
        <dbReference type="Proteomes" id="UP001199816"/>
    </source>
</evidence>
<accession>A0ABS8PPK3</accession>
<dbReference type="Proteomes" id="UP001199816">
    <property type="component" value="Unassembled WGS sequence"/>
</dbReference>
<comment type="caution">
    <text evidence="1">The sequence shown here is derived from an EMBL/GenBank/DDBJ whole genome shotgun (WGS) entry which is preliminary data.</text>
</comment>
<organism evidence="1 2">
    <name type="scientific">Niabella pedocola</name>
    <dbReference type="NCBI Taxonomy" id="1752077"/>
    <lineage>
        <taxon>Bacteria</taxon>
        <taxon>Pseudomonadati</taxon>
        <taxon>Bacteroidota</taxon>
        <taxon>Chitinophagia</taxon>
        <taxon>Chitinophagales</taxon>
        <taxon>Chitinophagaceae</taxon>
        <taxon>Niabella</taxon>
    </lineage>
</organism>
<dbReference type="EMBL" id="JAJNEC010000005">
    <property type="protein sequence ID" value="MCD2423028.1"/>
    <property type="molecule type" value="Genomic_DNA"/>
</dbReference>
<name>A0ABS8PPK3_9BACT</name>
<dbReference type="InterPro" id="IPR025345">
    <property type="entry name" value="DUF4249"/>
</dbReference>
<dbReference type="PROSITE" id="PS51257">
    <property type="entry name" value="PROKAR_LIPOPROTEIN"/>
    <property type="match status" value="1"/>
</dbReference>
<sequence>MRRNIFFIYGLLGFLLFITTGCQKVIQVDINSVDKRYVIEGTVTDNNDSYNVIISQTLNISDTNVFKGVGNALVTISEDGKVPVLLQHKGNGLYRANASGKPGATYQLSVKIGGEVFTASSTMPLKVKLDSLYTTSRVFVGRQRLIATVEFKDPPGEGNAYRFTQFVDGRKENTIFLTNDKLIDGRNVVYELLIFAGDEASDLKSGDNLRVEMRCINKDNYDFWYSLTQSGLGQNQSASPGNPVSNIRGGALGYFSANTFDKKEIYVK</sequence>